<dbReference type="Pfam" id="PF08448">
    <property type="entry name" value="PAS_4"/>
    <property type="match status" value="1"/>
</dbReference>
<dbReference type="OrthoDB" id="7284568at2"/>
<reference evidence="8 9" key="1">
    <citation type="submission" date="2018-04" db="EMBL/GenBank/DDBJ databases">
        <title>The genome sequence of Caulobacter sp. 744.</title>
        <authorList>
            <person name="Gao J."/>
            <person name="Sun J."/>
        </authorList>
    </citation>
    <scope>NUCLEOTIDE SEQUENCE [LARGE SCALE GENOMIC DNA]</scope>
    <source>
        <strain evidence="8 9">774</strain>
    </source>
</reference>
<name>A0A2T9JGT8_9CAUL</name>
<dbReference type="SUPFAM" id="SSF47384">
    <property type="entry name" value="Homodimeric domain of signal transducing histidine kinase"/>
    <property type="match status" value="1"/>
</dbReference>
<dbReference type="PRINTS" id="PR00344">
    <property type="entry name" value="BCTRLSENSOR"/>
</dbReference>
<dbReference type="InterPro" id="IPR000014">
    <property type="entry name" value="PAS"/>
</dbReference>
<dbReference type="PROSITE" id="PS50112">
    <property type="entry name" value="PAS"/>
    <property type="match status" value="1"/>
</dbReference>
<dbReference type="GO" id="GO:0000155">
    <property type="term" value="F:phosphorelay sensor kinase activity"/>
    <property type="evidence" value="ECO:0007669"/>
    <property type="project" value="InterPro"/>
</dbReference>
<keyword evidence="8" id="KW-0418">Kinase</keyword>
<dbReference type="InterPro" id="IPR036890">
    <property type="entry name" value="HATPase_C_sf"/>
</dbReference>
<dbReference type="CDD" id="cd00082">
    <property type="entry name" value="HisKA"/>
    <property type="match status" value="1"/>
</dbReference>
<evidence type="ECO:0000259" key="7">
    <source>
        <dbReference type="PROSITE" id="PS50112"/>
    </source>
</evidence>
<dbReference type="Pfam" id="PF02518">
    <property type="entry name" value="HATPase_c"/>
    <property type="match status" value="1"/>
</dbReference>
<dbReference type="Gene3D" id="3.30.450.20">
    <property type="entry name" value="PAS domain"/>
    <property type="match status" value="1"/>
</dbReference>
<dbReference type="InterPro" id="IPR003594">
    <property type="entry name" value="HATPase_dom"/>
</dbReference>
<dbReference type="EC" id="2.7.13.3" evidence="2"/>
<dbReference type="SMART" id="SM00388">
    <property type="entry name" value="HisKA"/>
    <property type="match status" value="1"/>
</dbReference>
<keyword evidence="3 4" id="KW-0597">Phosphoprotein</keyword>
<dbReference type="NCBIfam" id="TIGR00229">
    <property type="entry name" value="sensory_box"/>
    <property type="match status" value="1"/>
</dbReference>
<feature type="domain" description="Response regulatory" evidence="6">
    <location>
        <begin position="571"/>
        <end position="686"/>
    </location>
</feature>
<dbReference type="Gene3D" id="1.10.287.130">
    <property type="match status" value="1"/>
</dbReference>
<dbReference type="RefSeq" id="WP_109454845.1">
    <property type="nucleotide sequence ID" value="NZ_QDKQ01000071.1"/>
</dbReference>
<gene>
    <name evidence="8" type="ORF">DDF67_21540</name>
</gene>
<evidence type="ECO:0000313" key="9">
    <source>
        <dbReference type="Proteomes" id="UP000245073"/>
    </source>
</evidence>
<dbReference type="Pfam" id="PF00072">
    <property type="entry name" value="Response_reg"/>
    <property type="match status" value="1"/>
</dbReference>
<dbReference type="Pfam" id="PF00512">
    <property type="entry name" value="HisKA"/>
    <property type="match status" value="1"/>
</dbReference>
<dbReference type="Gene3D" id="3.30.565.10">
    <property type="entry name" value="Histidine kinase-like ATPase, C-terminal domain"/>
    <property type="match status" value="1"/>
</dbReference>
<accession>A0A2T9JGT8</accession>
<dbReference type="PANTHER" id="PTHR43065:SF42">
    <property type="entry name" value="TWO-COMPONENT SENSOR PPRA"/>
    <property type="match status" value="1"/>
</dbReference>
<evidence type="ECO:0000256" key="4">
    <source>
        <dbReference type="PROSITE-ProRule" id="PRU00169"/>
    </source>
</evidence>
<dbReference type="PROSITE" id="PS50109">
    <property type="entry name" value="HIS_KIN"/>
    <property type="match status" value="1"/>
</dbReference>
<feature type="domain" description="PAS" evidence="7">
    <location>
        <begin position="159"/>
        <end position="229"/>
    </location>
</feature>
<dbReference type="Proteomes" id="UP000245073">
    <property type="component" value="Unassembled WGS sequence"/>
</dbReference>
<evidence type="ECO:0000256" key="3">
    <source>
        <dbReference type="ARBA" id="ARBA00022553"/>
    </source>
</evidence>
<evidence type="ECO:0000256" key="2">
    <source>
        <dbReference type="ARBA" id="ARBA00012438"/>
    </source>
</evidence>
<dbReference type="SUPFAM" id="SSF55874">
    <property type="entry name" value="ATPase domain of HSP90 chaperone/DNA topoisomerase II/histidine kinase"/>
    <property type="match status" value="1"/>
</dbReference>
<dbReference type="InterPro" id="IPR035965">
    <property type="entry name" value="PAS-like_dom_sf"/>
</dbReference>
<proteinExistence type="predicted"/>
<organism evidence="8 9">
    <name type="scientific">Caulobacter endophyticus</name>
    <dbReference type="NCBI Taxonomy" id="2172652"/>
    <lineage>
        <taxon>Bacteria</taxon>
        <taxon>Pseudomonadati</taxon>
        <taxon>Pseudomonadota</taxon>
        <taxon>Alphaproteobacteria</taxon>
        <taxon>Caulobacterales</taxon>
        <taxon>Caulobacteraceae</taxon>
        <taxon>Caulobacter</taxon>
    </lineage>
</organism>
<dbReference type="SMART" id="SM00448">
    <property type="entry name" value="REC"/>
    <property type="match status" value="1"/>
</dbReference>
<dbReference type="InterPro" id="IPR004358">
    <property type="entry name" value="Sig_transdc_His_kin-like_C"/>
</dbReference>
<dbReference type="PROSITE" id="PS50110">
    <property type="entry name" value="RESPONSE_REGULATORY"/>
    <property type="match status" value="1"/>
</dbReference>
<feature type="modified residue" description="4-aspartylphosphate" evidence="4">
    <location>
        <position position="621"/>
    </location>
</feature>
<feature type="domain" description="Histidine kinase" evidence="5">
    <location>
        <begin position="328"/>
        <end position="550"/>
    </location>
</feature>
<dbReference type="AlphaFoldDB" id="A0A2T9JGT8"/>
<evidence type="ECO:0000313" key="8">
    <source>
        <dbReference type="EMBL" id="PVM82876.1"/>
    </source>
</evidence>
<dbReference type="CDD" id="cd00130">
    <property type="entry name" value="PAS"/>
    <property type="match status" value="1"/>
</dbReference>
<dbReference type="InterPro" id="IPR003661">
    <property type="entry name" value="HisK_dim/P_dom"/>
</dbReference>
<dbReference type="Gene3D" id="3.40.50.2300">
    <property type="match status" value="1"/>
</dbReference>
<dbReference type="SUPFAM" id="SSF52172">
    <property type="entry name" value="CheY-like"/>
    <property type="match status" value="1"/>
</dbReference>
<dbReference type="PANTHER" id="PTHR43065">
    <property type="entry name" value="SENSOR HISTIDINE KINASE"/>
    <property type="match status" value="1"/>
</dbReference>
<dbReference type="InterPro" id="IPR001789">
    <property type="entry name" value="Sig_transdc_resp-reg_receiver"/>
</dbReference>
<dbReference type="SUPFAM" id="SSF55785">
    <property type="entry name" value="PYP-like sensor domain (PAS domain)"/>
    <property type="match status" value="1"/>
</dbReference>
<dbReference type="InterPro" id="IPR036097">
    <property type="entry name" value="HisK_dim/P_sf"/>
</dbReference>
<comment type="caution">
    <text evidence="8">The sequence shown here is derived from an EMBL/GenBank/DDBJ whole genome shotgun (WGS) entry which is preliminary data.</text>
</comment>
<keyword evidence="8" id="KW-0808">Transferase</keyword>
<comment type="catalytic activity">
    <reaction evidence="1">
        <text>ATP + protein L-histidine = ADP + protein N-phospho-L-histidine.</text>
        <dbReference type="EC" id="2.7.13.3"/>
    </reaction>
</comment>
<protein>
    <recommendedName>
        <fullName evidence="2">histidine kinase</fullName>
        <ecNumber evidence="2">2.7.13.3</ecNumber>
    </recommendedName>
</protein>
<dbReference type="InterPro" id="IPR011006">
    <property type="entry name" value="CheY-like_superfamily"/>
</dbReference>
<keyword evidence="9" id="KW-1185">Reference proteome</keyword>
<sequence>MSHRRGPEGFRVLVAAPFGRDADNVARLLSERGFETHALPDAQAIAAELDDQTGVVLITEEALRGKLDALRAALSAQPEWSDTPFILLVSRNAYRPRAGELARLALADLTTNLIVLERPLGSLSLVSAVDTALRARRRQFDLRDRLAELDHSRTALAASEAEVRLIADSLPVLIGFIDKSLVYRFANKAYADWFYRDPADVIGRHVGEVVGTEGLEARMPAMRRALAGEPAHLILAWPHADGRRRDADIRYLPRRGADGAVDGFHVFVADVTEHVQGEELLRQTAQALEHRVRERTAALEAEMEHRAGVEAALRQSQKMEAVGQLTGGIAHDFNNMLTGVIGALDMVKRKRASGRDADTDRYLETALTSAQRAAGLTHRLLAFSRRQSLDPQALDINALVASLQDLIQRTVTEQISVDIDLGAAEAAVADANQLESAILNLAINARDAMPEGGRLTISTSVAELDADMAPEDARPGRYVVVAVTDTGVGMSAEVLDKVFDPFFTTKPIGQGTGLGLSMVYGFARQSGGSVRIQSRVGEGASVKIYLPVADGAAEVKAEDQPVDVVQGEGQTVLLVEDESAVRLLVREVLEDLGYRAVEASDPQSAIAILNSQSAIDLLISDVGLPGMNGRQLAEVARDRRPDLPILFITGYAENAAIRAGFLGSNMAMIGKPFALDTLAAKIGEMMPEASGR</sequence>
<evidence type="ECO:0000256" key="1">
    <source>
        <dbReference type="ARBA" id="ARBA00000085"/>
    </source>
</evidence>
<dbReference type="InterPro" id="IPR005467">
    <property type="entry name" value="His_kinase_dom"/>
</dbReference>
<evidence type="ECO:0000259" key="5">
    <source>
        <dbReference type="PROSITE" id="PS50109"/>
    </source>
</evidence>
<dbReference type="EMBL" id="QDKQ01000071">
    <property type="protein sequence ID" value="PVM82876.1"/>
    <property type="molecule type" value="Genomic_DNA"/>
</dbReference>
<evidence type="ECO:0000259" key="6">
    <source>
        <dbReference type="PROSITE" id="PS50110"/>
    </source>
</evidence>
<dbReference type="InterPro" id="IPR013656">
    <property type="entry name" value="PAS_4"/>
</dbReference>
<dbReference type="SMART" id="SM00387">
    <property type="entry name" value="HATPase_c"/>
    <property type="match status" value="1"/>
</dbReference>